<gene>
    <name evidence="2" type="ORF">RHTO0S_18e02894g</name>
</gene>
<protein>
    <submittedName>
        <fullName evidence="2">RHTO0S18e02894g1_1</fullName>
    </submittedName>
</protein>
<evidence type="ECO:0000256" key="1">
    <source>
        <dbReference type="SAM" id="Coils"/>
    </source>
</evidence>
<keyword evidence="1" id="KW-0175">Coiled coil</keyword>
<sequence>MSESIKRREEVLREVRRHIEHYKVAWDRIGRYGGSGRAALDVLEDISQREGDIPSMDDTEEVEEAEAEIKHLREILKTLDNHDKIEPLFAEQEKQMREVYAIQANCTPATVHSLTSSPERSFPCVCRWQEGRDRHSRCD</sequence>
<dbReference type="AlphaFoldDB" id="A0A061BGQ8"/>
<feature type="coiled-coil region" evidence="1">
    <location>
        <begin position="55"/>
        <end position="82"/>
    </location>
</feature>
<organism evidence="2">
    <name type="scientific">Rhodotorula toruloides</name>
    <name type="common">Yeast</name>
    <name type="synonym">Rhodosporidium toruloides</name>
    <dbReference type="NCBI Taxonomy" id="5286"/>
    <lineage>
        <taxon>Eukaryota</taxon>
        <taxon>Fungi</taxon>
        <taxon>Dikarya</taxon>
        <taxon>Basidiomycota</taxon>
        <taxon>Pucciniomycotina</taxon>
        <taxon>Microbotryomycetes</taxon>
        <taxon>Sporidiobolales</taxon>
        <taxon>Sporidiobolaceae</taxon>
        <taxon>Rhodotorula</taxon>
    </lineage>
</organism>
<accession>A0A061BGQ8</accession>
<evidence type="ECO:0000313" key="2">
    <source>
        <dbReference type="EMBL" id="CDR48564.1"/>
    </source>
</evidence>
<dbReference type="OrthoDB" id="10420481at2759"/>
<name>A0A061BGQ8_RHOTO</name>
<dbReference type="EMBL" id="LK052953">
    <property type="protein sequence ID" value="CDR48564.1"/>
    <property type="molecule type" value="Genomic_DNA"/>
</dbReference>
<proteinExistence type="predicted"/>
<reference evidence="2" key="1">
    <citation type="journal article" date="2014" name="Genome Announc.">
        <title>Draft genome sequence of Rhodosporidium toruloides CECT1137, an oleaginous yeast of biotechnological interest.</title>
        <authorList>
            <person name="Morin N."/>
            <person name="Calcas X."/>
            <person name="Devillers H."/>
            <person name="Durrens P."/>
            <person name="Sherman D.J."/>
            <person name="Nicaud J.-M."/>
            <person name="Neuveglise C."/>
        </authorList>
    </citation>
    <scope>NUCLEOTIDE SEQUENCE</scope>
    <source>
        <strain evidence="2">CECT1137</strain>
    </source>
</reference>